<proteinExistence type="predicted"/>
<evidence type="ECO:0000313" key="2">
    <source>
        <dbReference type="EMBL" id="JAD50481.1"/>
    </source>
</evidence>
<protein>
    <submittedName>
        <fullName evidence="2">Uncharacterized protein</fullName>
    </submittedName>
</protein>
<reference evidence="2" key="2">
    <citation type="journal article" date="2015" name="Data Brief">
        <title>Shoot transcriptome of the giant reed, Arundo donax.</title>
        <authorList>
            <person name="Barrero R.A."/>
            <person name="Guerrero F.D."/>
            <person name="Moolhuijzen P."/>
            <person name="Goolsby J.A."/>
            <person name="Tidwell J."/>
            <person name="Bellgard S.E."/>
            <person name="Bellgard M.I."/>
        </authorList>
    </citation>
    <scope>NUCLEOTIDE SEQUENCE</scope>
    <source>
        <tissue evidence="2">Shoot tissue taken approximately 20 cm above the soil surface</tissue>
    </source>
</reference>
<feature type="compositionally biased region" description="Low complexity" evidence="1">
    <location>
        <begin position="17"/>
        <end position="39"/>
    </location>
</feature>
<dbReference type="AlphaFoldDB" id="A0A0A9AH53"/>
<sequence length="39" mass="4162">MAAPAPGRGSRGRTWRFSSWCGSASSRSMSSLEISMGRV</sequence>
<reference evidence="2" key="1">
    <citation type="submission" date="2014-09" db="EMBL/GenBank/DDBJ databases">
        <authorList>
            <person name="Magalhaes I.L.F."/>
            <person name="Oliveira U."/>
            <person name="Santos F.R."/>
            <person name="Vidigal T.H.D.A."/>
            <person name="Brescovit A.D."/>
            <person name="Santos A.J."/>
        </authorList>
    </citation>
    <scope>NUCLEOTIDE SEQUENCE</scope>
    <source>
        <tissue evidence="2">Shoot tissue taken approximately 20 cm above the soil surface</tissue>
    </source>
</reference>
<name>A0A0A9AH53_ARUDO</name>
<evidence type="ECO:0000256" key="1">
    <source>
        <dbReference type="SAM" id="MobiDB-lite"/>
    </source>
</evidence>
<accession>A0A0A9AH53</accession>
<organism evidence="2">
    <name type="scientific">Arundo donax</name>
    <name type="common">Giant reed</name>
    <name type="synonym">Donax arundinaceus</name>
    <dbReference type="NCBI Taxonomy" id="35708"/>
    <lineage>
        <taxon>Eukaryota</taxon>
        <taxon>Viridiplantae</taxon>
        <taxon>Streptophyta</taxon>
        <taxon>Embryophyta</taxon>
        <taxon>Tracheophyta</taxon>
        <taxon>Spermatophyta</taxon>
        <taxon>Magnoliopsida</taxon>
        <taxon>Liliopsida</taxon>
        <taxon>Poales</taxon>
        <taxon>Poaceae</taxon>
        <taxon>PACMAD clade</taxon>
        <taxon>Arundinoideae</taxon>
        <taxon>Arundineae</taxon>
        <taxon>Arundo</taxon>
    </lineage>
</organism>
<feature type="region of interest" description="Disordered" evidence="1">
    <location>
        <begin position="1"/>
        <end position="39"/>
    </location>
</feature>
<dbReference type="EMBL" id="GBRH01247414">
    <property type="protein sequence ID" value="JAD50481.1"/>
    <property type="molecule type" value="Transcribed_RNA"/>
</dbReference>